<sequence length="154" mass="17306">MLKRTFKKFLLCGVAVSALTIGNQAAFASGIKQNQTSLKQVQSQVQVEKQSQDDAFYWFHLSRLDSIASSGKFTIDSKTSVKVVAFTGSVYPSYPAFIDSKVTIVNPYGKNLSMSLFGNQYKEEYFVLEPGTYYLECINYAGRPVFMNVNLYKN</sequence>
<proteinExistence type="predicted"/>
<accession>A0ABQ0T3V6</accession>
<dbReference type="EMBL" id="BJOL01000012">
    <property type="protein sequence ID" value="GED58053.1"/>
    <property type="molecule type" value="Genomic_DNA"/>
</dbReference>
<protein>
    <submittedName>
        <fullName evidence="2">Uncharacterized protein</fullName>
    </submittedName>
</protein>
<feature type="signal peptide" evidence="1">
    <location>
        <begin position="1"/>
        <end position="28"/>
    </location>
</feature>
<evidence type="ECO:0000313" key="2">
    <source>
        <dbReference type="EMBL" id="GED58053.1"/>
    </source>
</evidence>
<keyword evidence="1" id="KW-0732">Signal</keyword>
<feature type="chain" id="PRO_5047086361" evidence="1">
    <location>
        <begin position="29"/>
        <end position="154"/>
    </location>
</feature>
<evidence type="ECO:0000313" key="3">
    <source>
        <dbReference type="Proteomes" id="UP000319498"/>
    </source>
</evidence>
<comment type="caution">
    <text evidence="2">The sequence shown here is derived from an EMBL/GenBank/DDBJ whole genome shotgun (WGS) entry which is preliminary data.</text>
</comment>
<dbReference type="RefSeq" id="WP_106786234.1">
    <property type="nucleotide sequence ID" value="NZ_BJOL01000012.1"/>
</dbReference>
<keyword evidence="3" id="KW-1185">Reference proteome</keyword>
<organism evidence="2 3">
    <name type="scientific">Brevibacillus formosus</name>
    <dbReference type="NCBI Taxonomy" id="54913"/>
    <lineage>
        <taxon>Bacteria</taxon>
        <taxon>Bacillati</taxon>
        <taxon>Bacillota</taxon>
        <taxon>Bacilli</taxon>
        <taxon>Bacillales</taxon>
        <taxon>Paenibacillaceae</taxon>
        <taxon>Brevibacillus</taxon>
    </lineage>
</organism>
<gene>
    <name evidence="2" type="ORF">BFO01nite_21850</name>
</gene>
<dbReference type="Proteomes" id="UP000319498">
    <property type="component" value="Unassembled WGS sequence"/>
</dbReference>
<name>A0ABQ0T3V6_9BACL</name>
<evidence type="ECO:0000256" key="1">
    <source>
        <dbReference type="SAM" id="SignalP"/>
    </source>
</evidence>
<reference evidence="2 3" key="1">
    <citation type="submission" date="2019-06" db="EMBL/GenBank/DDBJ databases">
        <title>Whole genome shotgun sequence of Brevibacillus formosus NBRC 15716.</title>
        <authorList>
            <person name="Hosoyama A."/>
            <person name="Uohara A."/>
            <person name="Ohji S."/>
            <person name="Ichikawa N."/>
        </authorList>
    </citation>
    <scope>NUCLEOTIDE SEQUENCE [LARGE SCALE GENOMIC DNA]</scope>
    <source>
        <strain evidence="2 3">NBRC 15716</strain>
    </source>
</reference>